<proteinExistence type="predicted"/>
<dbReference type="Pfam" id="PF13408">
    <property type="entry name" value="Zn_ribbon_recom"/>
    <property type="match status" value="1"/>
</dbReference>
<evidence type="ECO:0000313" key="3">
    <source>
        <dbReference type="EMBL" id="SHE90159.1"/>
    </source>
</evidence>
<dbReference type="GO" id="GO:0003677">
    <property type="term" value="F:DNA binding"/>
    <property type="evidence" value="ECO:0007669"/>
    <property type="project" value="InterPro"/>
</dbReference>
<evidence type="ECO:0000259" key="2">
    <source>
        <dbReference type="PROSITE" id="PS51737"/>
    </source>
</evidence>
<keyword evidence="1" id="KW-0175">Coiled coil</keyword>
<dbReference type="Gene3D" id="3.90.1750.20">
    <property type="entry name" value="Putative Large Serine Recombinase, Chain B, Domain 2"/>
    <property type="match status" value="1"/>
</dbReference>
<dbReference type="InterPro" id="IPR011109">
    <property type="entry name" value="DNA_bind_recombinase_dom"/>
</dbReference>
<accession>A0A1M4X9H3</accession>
<reference evidence="4" key="1">
    <citation type="submission" date="2016-11" db="EMBL/GenBank/DDBJ databases">
        <authorList>
            <person name="Varghese N."/>
            <person name="Submissions S."/>
        </authorList>
    </citation>
    <scope>NUCLEOTIDE SEQUENCE [LARGE SCALE GENOMIC DNA]</scope>
    <source>
        <strain evidence="4">DSM 18095</strain>
    </source>
</reference>
<dbReference type="InterPro" id="IPR038109">
    <property type="entry name" value="DNA_bind_recomb_sf"/>
</dbReference>
<dbReference type="InterPro" id="IPR050639">
    <property type="entry name" value="SSR_resolvase"/>
</dbReference>
<dbReference type="GO" id="GO:0000150">
    <property type="term" value="F:DNA strand exchange activity"/>
    <property type="evidence" value="ECO:0007669"/>
    <property type="project" value="InterPro"/>
</dbReference>
<keyword evidence="4" id="KW-1185">Reference proteome</keyword>
<dbReference type="GeneID" id="90995551"/>
<evidence type="ECO:0000256" key="1">
    <source>
        <dbReference type="SAM" id="Coils"/>
    </source>
</evidence>
<sequence length="305" mass="36086">MQRHMPIGYKLVDGKVVFNAEKVAVVQKIFKDYLNGTSMIAIAKELTAAGFLNANNKPNWNHGSVGKILENTKYLGDTMYPQIIDNKTFKLVQQQRKSKNKKLGRTPQINTRKNQSIFTSKLKCGECGAIYRKYIEHAGRPSEKSNWKCKRYIYQNRVHCRNLFLTEKDIENIFISATNKILSRMWMLDKEKKKEPPKMTMEIRNLEERIKELEDEKQFSSRELAELIFKRAKAYYHISKIDDYDHNTKKIKEEFLDRKPLTEFDEELFQNVVKEITIYKDGKIQVKYINGMMVEEDYEDIRKDE</sequence>
<dbReference type="STRING" id="1123404.SAMN02745784_02171"/>
<protein>
    <submittedName>
        <fullName evidence="3">Recombinase zinc beta ribbon domain-containing protein</fullName>
    </submittedName>
</protein>
<feature type="coiled-coil region" evidence="1">
    <location>
        <begin position="203"/>
        <end position="230"/>
    </location>
</feature>
<evidence type="ECO:0000313" key="4">
    <source>
        <dbReference type="Proteomes" id="UP000184114"/>
    </source>
</evidence>
<organism evidence="3 4">
    <name type="scientific">Tissierella praeacuta DSM 18095</name>
    <dbReference type="NCBI Taxonomy" id="1123404"/>
    <lineage>
        <taxon>Bacteria</taxon>
        <taxon>Bacillati</taxon>
        <taxon>Bacillota</taxon>
        <taxon>Tissierellia</taxon>
        <taxon>Tissierellales</taxon>
        <taxon>Tissierellaceae</taxon>
        <taxon>Tissierella</taxon>
    </lineage>
</organism>
<dbReference type="PROSITE" id="PS51737">
    <property type="entry name" value="RECOMBINASE_DNA_BIND"/>
    <property type="match status" value="1"/>
</dbReference>
<dbReference type="Proteomes" id="UP000184114">
    <property type="component" value="Unassembled WGS sequence"/>
</dbReference>
<gene>
    <name evidence="3" type="ORF">SAMN02745784_02171</name>
</gene>
<name>A0A1M4X9H3_9FIRM</name>
<dbReference type="EMBL" id="FQTY01000010">
    <property type="protein sequence ID" value="SHE90159.1"/>
    <property type="molecule type" value="Genomic_DNA"/>
</dbReference>
<dbReference type="Pfam" id="PF07508">
    <property type="entry name" value="Recombinase"/>
    <property type="match status" value="1"/>
</dbReference>
<dbReference type="AlphaFoldDB" id="A0A1M4X9H3"/>
<dbReference type="InterPro" id="IPR025827">
    <property type="entry name" value="Zn_ribbon_recom_dom"/>
</dbReference>
<feature type="domain" description="Recombinase" evidence="2">
    <location>
        <begin position="6"/>
        <end position="103"/>
    </location>
</feature>
<dbReference type="PANTHER" id="PTHR30461">
    <property type="entry name" value="DNA-INVERTASE FROM LAMBDOID PROPHAGE"/>
    <property type="match status" value="1"/>
</dbReference>
<dbReference type="PANTHER" id="PTHR30461:SF19">
    <property type="entry name" value="SITE-SPECIFIC RECOMBINASE RESOLVASE FAMILY"/>
    <property type="match status" value="1"/>
</dbReference>
<dbReference type="RefSeq" id="WP_200778191.1">
    <property type="nucleotide sequence ID" value="NZ_FQTY01000010.1"/>
</dbReference>